<reference evidence="2 3" key="1">
    <citation type="submission" date="2021-06" db="EMBL/GenBank/DDBJ databases">
        <authorList>
            <person name="Kallberg Y."/>
            <person name="Tangrot J."/>
            <person name="Rosling A."/>
        </authorList>
    </citation>
    <scope>NUCLEOTIDE SEQUENCE [LARGE SCALE GENOMIC DNA]</scope>
    <source>
        <strain evidence="2 3">120-4 pot B 10/14</strain>
    </source>
</reference>
<feature type="transmembrane region" description="Helical" evidence="1">
    <location>
        <begin position="44"/>
        <end position="63"/>
    </location>
</feature>
<dbReference type="SUPFAM" id="SSF48371">
    <property type="entry name" value="ARM repeat"/>
    <property type="match status" value="1"/>
</dbReference>
<dbReference type="Proteomes" id="UP000789901">
    <property type="component" value="Unassembled WGS sequence"/>
</dbReference>
<sequence length="351" mass="40626">MPTTTAITNKETLLQRENEYLLKKINEELNELIKNNYGSTKHTVISIAISSLALLIGIVLLIFEKSNFGQEIKNIIPTFTIGAGSSLTLFGSLTSLKNLFKQVNKDAEEFKTTLNMFKDLYKNRENKEESIEVLVIVTEVQKCYEEQKKYMYKFLDGLNKHLKHMSICRSITSLIFIILAIISTFYLNCNNDEYIFEIIDILLIFFSSLTLCHSICVMICIQVIIPNMTKDMLDDDQYKYKYKPKVRLSRLIGFLYGRIQKEKGLSKLIKDFEFKRINMGNVELEGIIRVLYGLPLDEESWLQQKREIKRIKNIKLSSDFLGALLYNAIYTACYFAPYGKINEDSASAEEF</sequence>
<gene>
    <name evidence="2" type="ORF">GMARGA_LOCUS23415</name>
</gene>
<accession>A0ABN7VW84</accession>
<keyword evidence="1" id="KW-0812">Transmembrane</keyword>
<keyword evidence="1" id="KW-1133">Transmembrane helix</keyword>
<name>A0ABN7VW84_GIGMA</name>
<dbReference type="EMBL" id="CAJVQB010023672">
    <property type="protein sequence ID" value="CAG8802438.1"/>
    <property type="molecule type" value="Genomic_DNA"/>
</dbReference>
<feature type="transmembrane region" description="Helical" evidence="1">
    <location>
        <begin position="75"/>
        <end position="96"/>
    </location>
</feature>
<feature type="transmembrane region" description="Helical" evidence="1">
    <location>
        <begin position="167"/>
        <end position="186"/>
    </location>
</feature>
<keyword evidence="3" id="KW-1185">Reference proteome</keyword>
<comment type="caution">
    <text evidence="2">The sequence shown here is derived from an EMBL/GenBank/DDBJ whole genome shotgun (WGS) entry which is preliminary data.</text>
</comment>
<protein>
    <submittedName>
        <fullName evidence="2">25595_t:CDS:1</fullName>
    </submittedName>
</protein>
<evidence type="ECO:0000256" key="1">
    <source>
        <dbReference type="SAM" id="Phobius"/>
    </source>
</evidence>
<proteinExistence type="predicted"/>
<evidence type="ECO:0000313" key="2">
    <source>
        <dbReference type="EMBL" id="CAG8802438.1"/>
    </source>
</evidence>
<evidence type="ECO:0000313" key="3">
    <source>
        <dbReference type="Proteomes" id="UP000789901"/>
    </source>
</evidence>
<organism evidence="2 3">
    <name type="scientific">Gigaspora margarita</name>
    <dbReference type="NCBI Taxonomy" id="4874"/>
    <lineage>
        <taxon>Eukaryota</taxon>
        <taxon>Fungi</taxon>
        <taxon>Fungi incertae sedis</taxon>
        <taxon>Mucoromycota</taxon>
        <taxon>Glomeromycotina</taxon>
        <taxon>Glomeromycetes</taxon>
        <taxon>Diversisporales</taxon>
        <taxon>Gigasporaceae</taxon>
        <taxon>Gigaspora</taxon>
    </lineage>
</organism>
<dbReference type="InterPro" id="IPR016024">
    <property type="entry name" value="ARM-type_fold"/>
</dbReference>
<feature type="transmembrane region" description="Helical" evidence="1">
    <location>
        <begin position="198"/>
        <end position="225"/>
    </location>
</feature>
<keyword evidence="1" id="KW-0472">Membrane</keyword>